<dbReference type="KEGG" id="lmi:LMXM_25_0070"/>
<dbReference type="RefSeq" id="XP_003876059.1">
    <property type="nucleotide sequence ID" value="XM_003876010.1"/>
</dbReference>
<dbReference type="GeneID" id="13449075"/>
<evidence type="ECO:0000313" key="1">
    <source>
        <dbReference type="EMBL" id="CBZ27574.1"/>
    </source>
</evidence>
<dbReference type="PhylomeDB" id="E9AX83"/>
<dbReference type="Proteomes" id="UP000007259">
    <property type="component" value="Chromosome 25"/>
</dbReference>
<gene>
    <name evidence="1" type="ORF">LMXM_25_0070</name>
</gene>
<evidence type="ECO:0000313" key="2">
    <source>
        <dbReference type="Proteomes" id="UP000007259"/>
    </source>
</evidence>
<reference evidence="1 2" key="1">
    <citation type="journal article" date="2011" name="Genome Res.">
        <title>Chromosome and gene copy number variation allow major structural change between species and strains of Leishmania.</title>
        <authorList>
            <person name="Rogers M.B."/>
            <person name="Hilley J.D."/>
            <person name="Dickens N.J."/>
            <person name="Wilkes J."/>
            <person name="Bates P.A."/>
            <person name="Depledge D.P."/>
            <person name="Harris D."/>
            <person name="Her Y."/>
            <person name="Herzyk P."/>
            <person name="Imamura H."/>
            <person name="Otto T.D."/>
            <person name="Sanders M."/>
            <person name="Seeger K."/>
            <person name="Dujardin J.C."/>
            <person name="Berriman M."/>
            <person name="Smith D.F."/>
            <person name="Hertz-Fowler C."/>
            <person name="Mottram J.C."/>
        </authorList>
    </citation>
    <scope>NUCLEOTIDE SEQUENCE [LARGE SCALE GENOMIC DNA]</scope>
    <source>
        <strain evidence="1 2">MHOM/GT/2001/U1103</strain>
    </source>
</reference>
<dbReference type="VEuPathDB" id="TriTrypDB:LmxM.25.0070"/>
<proteinExistence type="predicted"/>
<organism evidence="1 2">
    <name type="scientific">Leishmania mexicana (strain MHOM/GT/2001/U1103)</name>
    <dbReference type="NCBI Taxonomy" id="929439"/>
    <lineage>
        <taxon>Eukaryota</taxon>
        <taxon>Discoba</taxon>
        <taxon>Euglenozoa</taxon>
        <taxon>Kinetoplastea</taxon>
        <taxon>Metakinetoplastina</taxon>
        <taxon>Trypanosomatida</taxon>
        <taxon>Trypanosomatidae</taxon>
        <taxon>Leishmaniinae</taxon>
        <taxon>Leishmania</taxon>
    </lineage>
</organism>
<dbReference type="AlphaFoldDB" id="E9AX83"/>
<accession>E9AX83</accession>
<sequence>MRRGITAPLQRHKASAGFLRPTEMQTFVRRRSGQQKAETDWVPTLLPSDETPPPLARPAETAAFFLALFDTFVFSYCMFDFPNILHRAGELSERDLLDSPGSMLMSPKSLFLQSTARLRFGAERQQRLAFVLQSLLHWHDESERSPVPCARALGMQCPLLVPFLRSVCLCVETQHPFAPQAAYVFEELLTSGFVSSTLYLDGAYVDRSRTLAQLLQLAGREFGSESVLFTGLLLGEEHASPLETIVVGRLVAHTLAAADRRRLDWALKARGAVRQRLKPQHGWTLGPSPSLLSKAEQ</sequence>
<dbReference type="OrthoDB" id="272344at2759"/>
<protein>
    <submittedName>
        <fullName evidence="1">Uncharacterized protein</fullName>
    </submittedName>
</protein>
<keyword evidence="2" id="KW-1185">Reference proteome</keyword>
<dbReference type="OMA" id="RRGWTHN"/>
<name>E9AX83_LEIMU</name>
<dbReference type="EMBL" id="FR799578">
    <property type="protein sequence ID" value="CBZ27574.1"/>
    <property type="molecule type" value="Genomic_DNA"/>
</dbReference>